<dbReference type="Gene3D" id="3.60.40.10">
    <property type="entry name" value="PPM-type phosphatase domain"/>
    <property type="match status" value="1"/>
</dbReference>
<dbReference type="KEGG" id="vgo:GJW-30_1_04105"/>
<keyword evidence="1" id="KW-1133">Transmembrane helix</keyword>
<sequence length="323" mass="34590">MTEPQNKTQTWSVGGQSVTGATHIHYNIPNQDAIAWSPREGEGEATVLALSDGHGASLHYRSGTGSHIAVETAVQVLTEALRDPAWIARADAGVGRQLVRDIVARWQSGVNDDIAARPLEKPTTSYGDRFLPYGATLIAVAVAAEGVFALQLGDGDLLLGRADAVVMRPLESDRGLQGEQTYSLCLPDAVERTRIAIFPASEAIDFAMLSTDGLSKSFANDNAFMRHAVSWRILLAGHGYTAIAAKLERWLVNATRFGNGDDVTLGFITRKLAAESSELKRFKLYPAGGLPRIPGSRTLAYGVTTAAAAVFAVAGFLLARWWG</sequence>
<gene>
    <name evidence="3" type="ORF">GJW-30_1_04105</name>
</gene>
<dbReference type="OrthoDB" id="9805674at2"/>
<evidence type="ECO:0000313" key="4">
    <source>
        <dbReference type="Proteomes" id="UP000236884"/>
    </source>
</evidence>
<dbReference type="InterPro" id="IPR036457">
    <property type="entry name" value="PPM-type-like_dom_sf"/>
</dbReference>
<accession>A0A0S3Q022</accession>
<reference evidence="3 4" key="1">
    <citation type="submission" date="2015-08" db="EMBL/GenBank/DDBJ databases">
        <title>Investigation of the bacterial diversity of lava forest soil.</title>
        <authorList>
            <person name="Lee J.S."/>
        </authorList>
    </citation>
    <scope>NUCLEOTIDE SEQUENCE [LARGE SCALE GENOMIC DNA]</scope>
    <source>
        <strain evidence="3 4">GJW-30</strain>
    </source>
</reference>
<protein>
    <recommendedName>
        <fullName evidence="2">PPM-type phosphatase domain-containing protein</fullName>
    </recommendedName>
</protein>
<feature type="domain" description="PPM-type phosphatase" evidence="2">
    <location>
        <begin position="19"/>
        <end position="251"/>
    </location>
</feature>
<name>A0A0S3Q022_9BRAD</name>
<evidence type="ECO:0000313" key="3">
    <source>
        <dbReference type="EMBL" id="BAT61546.1"/>
    </source>
</evidence>
<evidence type="ECO:0000256" key="1">
    <source>
        <dbReference type="SAM" id="Phobius"/>
    </source>
</evidence>
<keyword evidence="1" id="KW-0472">Membrane</keyword>
<dbReference type="InterPro" id="IPR001932">
    <property type="entry name" value="PPM-type_phosphatase-like_dom"/>
</dbReference>
<organism evidence="3 4">
    <name type="scientific">Variibacter gotjawalensis</name>
    <dbReference type="NCBI Taxonomy" id="1333996"/>
    <lineage>
        <taxon>Bacteria</taxon>
        <taxon>Pseudomonadati</taxon>
        <taxon>Pseudomonadota</taxon>
        <taxon>Alphaproteobacteria</taxon>
        <taxon>Hyphomicrobiales</taxon>
        <taxon>Nitrobacteraceae</taxon>
        <taxon>Variibacter</taxon>
    </lineage>
</organism>
<dbReference type="EMBL" id="AP014946">
    <property type="protein sequence ID" value="BAT61546.1"/>
    <property type="molecule type" value="Genomic_DNA"/>
</dbReference>
<dbReference type="Pfam" id="PF13672">
    <property type="entry name" value="PP2C_2"/>
    <property type="match status" value="1"/>
</dbReference>
<keyword evidence="1" id="KW-0812">Transmembrane</keyword>
<evidence type="ECO:0000259" key="2">
    <source>
        <dbReference type="Pfam" id="PF13672"/>
    </source>
</evidence>
<dbReference type="RefSeq" id="WP_096358230.1">
    <property type="nucleotide sequence ID" value="NZ_AP014946.1"/>
</dbReference>
<dbReference type="AlphaFoldDB" id="A0A0S3Q022"/>
<keyword evidence="4" id="KW-1185">Reference proteome</keyword>
<dbReference type="SUPFAM" id="SSF81606">
    <property type="entry name" value="PP2C-like"/>
    <property type="match status" value="1"/>
</dbReference>
<dbReference type="Proteomes" id="UP000236884">
    <property type="component" value="Chromosome"/>
</dbReference>
<feature type="transmembrane region" description="Helical" evidence="1">
    <location>
        <begin position="299"/>
        <end position="319"/>
    </location>
</feature>
<proteinExistence type="predicted"/>